<dbReference type="PANTHER" id="PTHR45912">
    <property type="entry name" value="CILIA- AND FLAGELLA-ASSOCIATED PROTEIN 47"/>
    <property type="match status" value="1"/>
</dbReference>
<dbReference type="Proteomes" id="UP000681967">
    <property type="component" value="Unassembled WGS sequence"/>
</dbReference>
<evidence type="ECO:0000313" key="3">
    <source>
        <dbReference type="EMBL" id="CAF3841942.1"/>
    </source>
</evidence>
<dbReference type="EMBL" id="CAJOBI010000732">
    <property type="protein sequence ID" value="CAF3841942.1"/>
    <property type="molecule type" value="Genomic_DNA"/>
</dbReference>
<sequence length="107" mass="12256">MCPSTRNSPRHYFHFFCTACYLLIELFTFQATDHQWKYTVRGVLPTYEPPKNRSSLPSVNSDELVNRRAAVKKRNFILENLQLHQTAISSPIKGASVLTKPNETTSV</sequence>
<keyword evidence="1" id="KW-0812">Transmembrane</keyword>
<dbReference type="AlphaFoldDB" id="A0A816MFQ8"/>
<organism evidence="2 5">
    <name type="scientific">Rotaria magnacalcarata</name>
    <dbReference type="NCBI Taxonomy" id="392030"/>
    <lineage>
        <taxon>Eukaryota</taxon>
        <taxon>Metazoa</taxon>
        <taxon>Spiralia</taxon>
        <taxon>Gnathifera</taxon>
        <taxon>Rotifera</taxon>
        <taxon>Eurotatoria</taxon>
        <taxon>Bdelloidea</taxon>
        <taxon>Philodinida</taxon>
        <taxon>Philodinidae</taxon>
        <taxon>Rotaria</taxon>
    </lineage>
</organism>
<evidence type="ECO:0000313" key="5">
    <source>
        <dbReference type="Proteomes" id="UP000663856"/>
    </source>
</evidence>
<dbReference type="EMBL" id="CAJNRF010001110">
    <property type="protein sequence ID" value="CAF1994952.1"/>
    <property type="molecule type" value="Genomic_DNA"/>
</dbReference>
<dbReference type="GO" id="GO:0060271">
    <property type="term" value="P:cilium assembly"/>
    <property type="evidence" value="ECO:0007669"/>
    <property type="project" value="TreeGrafter"/>
</dbReference>
<dbReference type="EMBL" id="CAJOBH010154859">
    <property type="protein sequence ID" value="CAF4858907.1"/>
    <property type="molecule type" value="Genomic_DNA"/>
</dbReference>
<dbReference type="PANTHER" id="PTHR45912:SF3">
    <property type="entry name" value="CILIA- AND FLAGELLA-ASSOCIATED PROTEIN 47"/>
    <property type="match status" value="1"/>
</dbReference>
<gene>
    <name evidence="4" type="ORF">BYL167_LOCUS50501</name>
    <name evidence="3" type="ORF">SMN809_LOCUS3496</name>
    <name evidence="2" type="ORF">WKI299_LOCUS4464</name>
</gene>
<comment type="caution">
    <text evidence="2">The sequence shown here is derived from an EMBL/GenBank/DDBJ whole genome shotgun (WGS) entry which is preliminary data.</text>
</comment>
<dbReference type="GO" id="GO:0005929">
    <property type="term" value="C:cilium"/>
    <property type="evidence" value="ECO:0007669"/>
    <property type="project" value="TreeGrafter"/>
</dbReference>
<evidence type="ECO:0000256" key="1">
    <source>
        <dbReference type="SAM" id="Phobius"/>
    </source>
</evidence>
<dbReference type="Proteomes" id="UP000663856">
    <property type="component" value="Unassembled WGS sequence"/>
</dbReference>
<name>A0A816MFQ8_9BILA</name>
<evidence type="ECO:0000313" key="4">
    <source>
        <dbReference type="EMBL" id="CAF4858907.1"/>
    </source>
</evidence>
<reference evidence="2" key="1">
    <citation type="submission" date="2021-02" db="EMBL/GenBank/DDBJ databases">
        <authorList>
            <person name="Nowell W R."/>
        </authorList>
    </citation>
    <scope>NUCLEOTIDE SEQUENCE</scope>
</reference>
<evidence type="ECO:0000313" key="2">
    <source>
        <dbReference type="EMBL" id="CAF1994952.1"/>
    </source>
</evidence>
<keyword evidence="1" id="KW-1133">Transmembrane helix</keyword>
<protein>
    <submittedName>
        <fullName evidence="2">Uncharacterized protein</fullName>
    </submittedName>
</protein>
<dbReference type="Proteomes" id="UP000676336">
    <property type="component" value="Unassembled WGS sequence"/>
</dbReference>
<accession>A0A816MFQ8</accession>
<feature type="transmembrane region" description="Helical" evidence="1">
    <location>
        <begin position="12"/>
        <end position="31"/>
    </location>
</feature>
<proteinExistence type="predicted"/>
<keyword evidence="1" id="KW-0472">Membrane</keyword>